<keyword evidence="10 19" id="KW-0863">Zinc-finger</keyword>
<dbReference type="Proteomes" id="UP000478052">
    <property type="component" value="Unassembled WGS sequence"/>
</dbReference>
<evidence type="ECO:0000256" key="18">
    <source>
        <dbReference type="ARBA" id="ARBA00023242"/>
    </source>
</evidence>
<dbReference type="OrthoDB" id="497541at2759"/>
<evidence type="ECO:0000256" key="7">
    <source>
        <dbReference type="ARBA" id="ARBA00022692"/>
    </source>
</evidence>
<evidence type="ECO:0000256" key="1">
    <source>
        <dbReference type="ARBA" id="ARBA00004123"/>
    </source>
</evidence>
<dbReference type="PANTHER" id="PTHR22760:SF2">
    <property type="entry name" value="ALPHA-1,2-MANNOSYLTRANSFERASE ALG9"/>
    <property type="match status" value="1"/>
</dbReference>
<keyword evidence="8" id="KW-0479">Metal-binding</keyword>
<dbReference type="PROSITE" id="PS00028">
    <property type="entry name" value="ZINC_FINGER_C2H2_1"/>
    <property type="match status" value="7"/>
</dbReference>
<feature type="transmembrane region" description="Helical" evidence="20">
    <location>
        <begin position="697"/>
        <end position="714"/>
    </location>
</feature>
<feature type="domain" description="C2H2-type" evidence="21">
    <location>
        <begin position="424"/>
        <end position="451"/>
    </location>
</feature>
<evidence type="ECO:0000256" key="4">
    <source>
        <dbReference type="ARBA" id="ARBA00007063"/>
    </source>
</evidence>
<keyword evidence="13 20" id="KW-1133">Transmembrane helix</keyword>
<keyword evidence="5 20" id="KW-0328">Glycosyltransferase</keyword>
<dbReference type="GO" id="GO:0006487">
    <property type="term" value="P:protein N-linked glycosylation"/>
    <property type="evidence" value="ECO:0007669"/>
    <property type="project" value="TreeGrafter"/>
</dbReference>
<evidence type="ECO:0000256" key="2">
    <source>
        <dbReference type="ARBA" id="ARBA00004477"/>
    </source>
</evidence>
<dbReference type="UniPathway" id="UPA00378"/>
<feature type="domain" description="C2H2-type" evidence="21">
    <location>
        <begin position="396"/>
        <end position="418"/>
    </location>
</feature>
<dbReference type="AlphaFoldDB" id="A0A6G0ZJC5"/>
<dbReference type="GO" id="GO:0005789">
    <property type="term" value="C:endoplasmic reticulum membrane"/>
    <property type="evidence" value="ECO:0007669"/>
    <property type="project" value="UniProtKB-SubCell"/>
</dbReference>
<gene>
    <name evidence="22" type="ORF">FWK35_00002219</name>
</gene>
<dbReference type="SUPFAM" id="SSF57667">
    <property type="entry name" value="beta-beta-alpha zinc fingers"/>
    <property type="match status" value="5"/>
</dbReference>
<keyword evidence="14" id="KW-0805">Transcription regulation</keyword>
<evidence type="ECO:0000256" key="19">
    <source>
        <dbReference type="PROSITE-ProRule" id="PRU00042"/>
    </source>
</evidence>
<accession>A0A6G0ZJC5</accession>
<dbReference type="Gene3D" id="3.30.160.60">
    <property type="entry name" value="Classic Zinc Finger"/>
    <property type="match status" value="5"/>
</dbReference>
<dbReference type="PROSITE" id="PS50157">
    <property type="entry name" value="ZINC_FINGER_C2H2_2"/>
    <property type="match status" value="7"/>
</dbReference>
<evidence type="ECO:0000256" key="16">
    <source>
        <dbReference type="ARBA" id="ARBA00023136"/>
    </source>
</evidence>
<evidence type="ECO:0000313" key="22">
    <source>
        <dbReference type="EMBL" id="KAF0771358.1"/>
    </source>
</evidence>
<feature type="domain" description="C2H2-type" evidence="21">
    <location>
        <begin position="452"/>
        <end position="480"/>
    </location>
</feature>
<keyword evidence="9" id="KW-0677">Repeat</keyword>
<name>A0A6G0ZJC5_APHCR</name>
<reference evidence="22 23" key="1">
    <citation type="submission" date="2019-08" db="EMBL/GenBank/DDBJ databases">
        <title>Whole genome of Aphis craccivora.</title>
        <authorList>
            <person name="Voronova N.V."/>
            <person name="Shulinski R.S."/>
            <person name="Bandarenka Y.V."/>
            <person name="Zhorov D.G."/>
            <person name="Warner D."/>
        </authorList>
    </citation>
    <scope>NUCLEOTIDE SEQUENCE [LARGE SCALE GENOMIC DNA]</scope>
    <source>
        <strain evidence="22">180601</strain>
        <tissue evidence="22">Whole Body</tissue>
    </source>
</reference>
<dbReference type="SMART" id="SM00355">
    <property type="entry name" value="ZnF_C2H2"/>
    <property type="match status" value="8"/>
</dbReference>
<dbReference type="EC" id="2.4.1.-" evidence="20"/>
<feature type="transmembrane region" description="Helical" evidence="20">
    <location>
        <begin position="759"/>
        <end position="779"/>
    </location>
</feature>
<feature type="transmembrane region" description="Helical" evidence="20">
    <location>
        <begin position="867"/>
        <end position="887"/>
    </location>
</feature>
<evidence type="ECO:0000256" key="20">
    <source>
        <dbReference type="RuleBase" id="RU363075"/>
    </source>
</evidence>
<comment type="caution">
    <text evidence="22">The sequence shown here is derived from an EMBL/GenBank/DDBJ whole genome shotgun (WGS) entry which is preliminary data.</text>
</comment>
<proteinExistence type="inferred from homology"/>
<dbReference type="PANTHER" id="PTHR22760">
    <property type="entry name" value="GLYCOSYLTRANSFERASE"/>
    <property type="match status" value="1"/>
</dbReference>
<keyword evidence="7 20" id="KW-0812">Transmembrane</keyword>
<evidence type="ECO:0000256" key="9">
    <source>
        <dbReference type="ARBA" id="ARBA00022737"/>
    </source>
</evidence>
<comment type="caution">
    <text evidence="20">Lacks conserved residue(s) required for the propagation of feature annotation.</text>
</comment>
<evidence type="ECO:0000256" key="10">
    <source>
        <dbReference type="ARBA" id="ARBA00022771"/>
    </source>
</evidence>
<dbReference type="FunFam" id="3.30.160.60:FF:000322">
    <property type="entry name" value="GDNF-inducible zinc finger protein 1"/>
    <property type="match status" value="1"/>
</dbReference>
<keyword evidence="12" id="KW-0862">Zinc</keyword>
<keyword evidence="6 22" id="KW-0808">Transferase</keyword>
<keyword evidence="11 20" id="KW-0256">Endoplasmic reticulum</keyword>
<keyword evidence="18" id="KW-0539">Nucleus</keyword>
<keyword evidence="16 20" id="KW-0472">Membrane</keyword>
<dbReference type="InterPro" id="IPR013087">
    <property type="entry name" value="Znf_C2H2_type"/>
</dbReference>
<dbReference type="InterPro" id="IPR036236">
    <property type="entry name" value="Znf_C2H2_sf"/>
</dbReference>
<comment type="subcellular location">
    <subcellularLocation>
        <location evidence="2 20">Endoplasmic reticulum membrane</location>
        <topology evidence="2 20">Multi-pass membrane protein</topology>
    </subcellularLocation>
    <subcellularLocation>
        <location evidence="1">Nucleus</location>
    </subcellularLocation>
</comment>
<evidence type="ECO:0000256" key="17">
    <source>
        <dbReference type="ARBA" id="ARBA00023163"/>
    </source>
</evidence>
<dbReference type="GO" id="GO:0008270">
    <property type="term" value="F:zinc ion binding"/>
    <property type="evidence" value="ECO:0007669"/>
    <property type="project" value="UniProtKB-KW"/>
</dbReference>
<feature type="domain" description="C2H2-type" evidence="21">
    <location>
        <begin position="306"/>
        <end position="333"/>
    </location>
</feature>
<feature type="transmembrane region" description="Helical" evidence="20">
    <location>
        <begin position="721"/>
        <end position="739"/>
    </location>
</feature>
<comment type="similarity">
    <text evidence="4 20">Belongs to the glycosyltransferase 22 family.</text>
</comment>
<dbReference type="Pfam" id="PF03901">
    <property type="entry name" value="Glyco_transf_22"/>
    <property type="match status" value="2"/>
</dbReference>
<evidence type="ECO:0000256" key="12">
    <source>
        <dbReference type="ARBA" id="ARBA00022833"/>
    </source>
</evidence>
<evidence type="ECO:0000256" key="14">
    <source>
        <dbReference type="ARBA" id="ARBA00023015"/>
    </source>
</evidence>
<protein>
    <recommendedName>
        <fullName evidence="20">Mannosyltransferase</fullName>
        <ecNumber evidence="20">2.4.1.-</ecNumber>
    </recommendedName>
</protein>
<evidence type="ECO:0000256" key="5">
    <source>
        <dbReference type="ARBA" id="ARBA00022676"/>
    </source>
</evidence>
<feature type="domain" description="C2H2-type" evidence="21">
    <location>
        <begin position="99"/>
        <end position="122"/>
    </location>
</feature>
<dbReference type="GO" id="GO:0000026">
    <property type="term" value="F:alpha-1,2-mannosyltransferase activity"/>
    <property type="evidence" value="ECO:0007669"/>
    <property type="project" value="TreeGrafter"/>
</dbReference>
<sequence>MYYCDAEDQELMNDQDLESCMLDNINVKNQLNIYDLDTRVDNTTPETKRKPFKIPDHISSIECDGSVKYNCTVCKKTFNSKKNCFYHLTCNGDGIKKPLICYKCNKSFKIQSHLDYHMLTHTVVLMLGSRVIGINGNEHADLLAGSTTNQSNSGPLRCPYTDLVTLHHSSIQKLWKLEWDSLPESYAFSYRSLFKNISSQPWFQSLKISRGVNGVITKFTRLRTGHSLLPHHSFKLGLNNSTYCPLPNCGGEYCDFQHLLLNYPSLSIQRSQLKILFSTSGINFSVIDALSTDKASKFKIESERPFKCIECDKCFFTKSKMIEHKIVHTVRSHFCAICSKGFKRKRSLEVHMKSHALEKPFQCATCLKFFKNKQCLKKHHIRKHSVMLYVAGTKEFSCDICKRKFSLKDALVSHQKTHIFSTQFACYLCNQRFREKRYLQRHLGTHSKKNILNCPICMKKFTRKDNLDRHVRNTHLESENININEQVIRASVIKVVNKIESCPVRLTPKVKKEAKKQKLKKNDKNDVVVHEKDWFMRFDAPLKIILTARFFAAFLVHISDCDETFNYWEPTHYFVFNSGFQTWEYAPPYALRSYLYILIHAVPVYLYKALAISKKISSTVNYPSLYFYSIWNKKRLWGRPVNVGGSQMLLPPTLMRDAKLKNKVTPIQTSQPPNSFLILKSVLLPLACDIIFRNKKYVLFIKWCLISLGSILVYQVATDSYFYGKLVIAPFNIVFYNIFTSHGPDLYGTEHWSFYVLNGILNFNIVFILSLMAPIAIVLKKLKERADRTFRKRLVSQFFVVVKCNHVDDFHAKVTLVREERFLFPVYPLIQLASSILLEYIKDMNLHSSVIHRFKFLKLYNKLVDNVYIPLLFVFLLMGLSRSTLLVKAYHAPIDTYTQLSNDYLTLPESDVINVCVGKEWHRYPSSFFLPNDRWKMHFIRSEFRGLLPGRFSQESLHKVIENYNDQNKEELDKYSDIRLCHFLIDLNNNQSSELEPNYSENNLQWTIWKSIPFLDSKKTPTLYRTFYFPFFWEENVKFSSYNLLMRNDFNKINTKPHAENGLPINYVSMRLLYNCLTIYLKS</sequence>
<dbReference type="Pfam" id="PF00096">
    <property type="entry name" value="zf-C2H2"/>
    <property type="match status" value="4"/>
</dbReference>
<comment type="pathway">
    <text evidence="3">Protein modification; protein glycosylation.</text>
</comment>
<organism evidence="22 23">
    <name type="scientific">Aphis craccivora</name>
    <name type="common">Cowpea aphid</name>
    <dbReference type="NCBI Taxonomy" id="307492"/>
    <lineage>
        <taxon>Eukaryota</taxon>
        <taxon>Metazoa</taxon>
        <taxon>Ecdysozoa</taxon>
        <taxon>Arthropoda</taxon>
        <taxon>Hexapoda</taxon>
        <taxon>Insecta</taxon>
        <taxon>Pterygota</taxon>
        <taxon>Neoptera</taxon>
        <taxon>Paraneoptera</taxon>
        <taxon>Hemiptera</taxon>
        <taxon>Sternorrhyncha</taxon>
        <taxon>Aphidomorpha</taxon>
        <taxon>Aphidoidea</taxon>
        <taxon>Aphididae</taxon>
        <taxon>Aphidini</taxon>
        <taxon>Aphis</taxon>
        <taxon>Aphis</taxon>
    </lineage>
</organism>
<keyword evidence="17" id="KW-0804">Transcription</keyword>
<keyword evidence="23" id="KW-1185">Reference proteome</keyword>
<feature type="domain" description="C2H2-type" evidence="21">
    <location>
        <begin position="333"/>
        <end position="360"/>
    </location>
</feature>
<dbReference type="GO" id="GO:0005634">
    <property type="term" value="C:nucleus"/>
    <property type="evidence" value="ECO:0007669"/>
    <property type="project" value="UniProtKB-SubCell"/>
</dbReference>
<dbReference type="GO" id="GO:0003677">
    <property type="term" value="F:DNA binding"/>
    <property type="evidence" value="ECO:0007669"/>
    <property type="project" value="UniProtKB-KW"/>
</dbReference>
<dbReference type="EMBL" id="VUJU01000307">
    <property type="protein sequence ID" value="KAF0771358.1"/>
    <property type="molecule type" value="Genomic_DNA"/>
</dbReference>
<evidence type="ECO:0000313" key="23">
    <source>
        <dbReference type="Proteomes" id="UP000478052"/>
    </source>
</evidence>
<evidence type="ECO:0000256" key="15">
    <source>
        <dbReference type="ARBA" id="ARBA00023125"/>
    </source>
</evidence>
<evidence type="ECO:0000256" key="13">
    <source>
        <dbReference type="ARBA" id="ARBA00022989"/>
    </source>
</evidence>
<keyword evidence="15" id="KW-0238">DNA-binding</keyword>
<evidence type="ECO:0000256" key="6">
    <source>
        <dbReference type="ARBA" id="ARBA00022679"/>
    </source>
</evidence>
<dbReference type="InterPro" id="IPR005599">
    <property type="entry name" value="GPI_mannosylTrfase"/>
</dbReference>
<evidence type="ECO:0000256" key="3">
    <source>
        <dbReference type="ARBA" id="ARBA00004922"/>
    </source>
</evidence>
<evidence type="ECO:0000256" key="8">
    <source>
        <dbReference type="ARBA" id="ARBA00022723"/>
    </source>
</evidence>
<feature type="domain" description="C2H2-type" evidence="21">
    <location>
        <begin position="361"/>
        <end position="385"/>
    </location>
</feature>
<evidence type="ECO:0000259" key="21">
    <source>
        <dbReference type="PROSITE" id="PS50157"/>
    </source>
</evidence>
<evidence type="ECO:0000256" key="11">
    <source>
        <dbReference type="ARBA" id="ARBA00022824"/>
    </source>
</evidence>